<comment type="caution">
    <text evidence="2">The sequence shown here is derived from an EMBL/GenBank/DDBJ whole genome shotgun (WGS) entry which is preliminary data.</text>
</comment>
<dbReference type="AlphaFoldDB" id="A0A1M3L584"/>
<feature type="signal peptide" evidence="1">
    <location>
        <begin position="1"/>
        <end position="22"/>
    </location>
</feature>
<accession>A0A1M3L584</accession>
<keyword evidence="1" id="KW-0732">Signal</keyword>
<organism evidence="2 3">
    <name type="scientific">Candidatus Kapaibacterium thiocyanatum</name>
    <dbReference type="NCBI Taxonomy" id="1895771"/>
    <lineage>
        <taxon>Bacteria</taxon>
        <taxon>Pseudomonadati</taxon>
        <taxon>Candidatus Kapaibacteriota</taxon>
        <taxon>Candidatus Kapaibacteriia</taxon>
        <taxon>Candidatus Kapaibacteriales</taxon>
        <taxon>Candidatus Kapaibacteriaceae</taxon>
        <taxon>Candidatus Kapaibacterium</taxon>
    </lineage>
</organism>
<sequence length="389" mass="42475">MTRFTLLLVILGMTSSIASALAADTLKVTSQRIIDMCGQEQRWLIVADIGEVYVSDSLLSFDIILGYDASRMRPTTGLKSGTLSEQLDLFDSPYFNFVTKGEIWVSAAGLTRPARGKLPLFAVAGDYIGTCNQSTNLTVAFAPEFNEEFKRKVEVYRTDSVVSVAIPKSRPDLGAFPTDLALLMEGNDSTAEGEIVLRCKGMKDSLLSLELALSRPDVFEIVSVWSEDANVKDLELSGNQRDTSGVMLKVNVLADSVTIRYSVRSLTDSKDTTETLSVHMTSSLECGCIRPTGSADISLHSRKQDTTTVDTDVDEATDYIALRDGTIIVQCLHRQPESITVYSLLGEVIAQVTDVKENRVQIPVQSAPAGPLFVQMVRKGLPSVKMVLK</sequence>
<gene>
    <name evidence="2" type="ORF">BGO89_03855</name>
</gene>
<reference evidence="2 3" key="1">
    <citation type="submission" date="2016-09" db="EMBL/GenBank/DDBJ databases">
        <title>Genome-resolved meta-omics ties microbial dynamics to process performance in biotechnology for thiocyanate degradation.</title>
        <authorList>
            <person name="Kantor R.S."/>
            <person name="Huddy R.J."/>
            <person name="Iyer R."/>
            <person name="Thomas B.C."/>
            <person name="Brown C.T."/>
            <person name="Anantharaman K."/>
            <person name="Tringe S."/>
            <person name="Hettich R.L."/>
            <person name="Harrison S.T."/>
            <person name="Banfield J.F."/>
        </authorList>
    </citation>
    <scope>NUCLEOTIDE SEQUENCE [LARGE SCALE GENOMIC DNA]</scope>
    <source>
        <strain evidence="2">59-99</strain>
    </source>
</reference>
<evidence type="ECO:0008006" key="4">
    <source>
        <dbReference type="Google" id="ProtNLM"/>
    </source>
</evidence>
<evidence type="ECO:0000313" key="3">
    <source>
        <dbReference type="Proteomes" id="UP000184233"/>
    </source>
</evidence>
<dbReference type="STRING" id="1895771.BGO89_03855"/>
<dbReference type="Proteomes" id="UP000184233">
    <property type="component" value="Unassembled WGS sequence"/>
</dbReference>
<name>A0A1M3L584_9BACT</name>
<protein>
    <recommendedName>
        <fullName evidence="4">Secretion system C-terminal sorting domain-containing protein</fullName>
    </recommendedName>
</protein>
<evidence type="ECO:0000256" key="1">
    <source>
        <dbReference type="SAM" id="SignalP"/>
    </source>
</evidence>
<evidence type="ECO:0000313" key="2">
    <source>
        <dbReference type="EMBL" id="OJX60716.1"/>
    </source>
</evidence>
<dbReference type="EMBL" id="MKVH01000003">
    <property type="protein sequence ID" value="OJX60716.1"/>
    <property type="molecule type" value="Genomic_DNA"/>
</dbReference>
<feature type="chain" id="PRO_5013109852" description="Secretion system C-terminal sorting domain-containing protein" evidence="1">
    <location>
        <begin position="23"/>
        <end position="389"/>
    </location>
</feature>
<proteinExistence type="predicted"/>